<dbReference type="Proteomes" id="UP000663828">
    <property type="component" value="Unassembled WGS sequence"/>
</dbReference>
<feature type="non-terminal residue" evidence="1">
    <location>
        <position position="1"/>
    </location>
</feature>
<organism evidence="1 2">
    <name type="scientific">Adineta ricciae</name>
    <name type="common">Rotifer</name>
    <dbReference type="NCBI Taxonomy" id="249248"/>
    <lineage>
        <taxon>Eukaryota</taxon>
        <taxon>Metazoa</taxon>
        <taxon>Spiralia</taxon>
        <taxon>Gnathifera</taxon>
        <taxon>Rotifera</taxon>
        <taxon>Eurotatoria</taxon>
        <taxon>Bdelloidea</taxon>
        <taxon>Adinetida</taxon>
        <taxon>Adinetidae</taxon>
        <taxon>Adineta</taxon>
    </lineage>
</organism>
<reference evidence="1" key="1">
    <citation type="submission" date="2021-02" db="EMBL/GenBank/DDBJ databases">
        <authorList>
            <person name="Nowell W R."/>
        </authorList>
    </citation>
    <scope>NUCLEOTIDE SEQUENCE</scope>
</reference>
<dbReference type="AlphaFoldDB" id="A0A816E0C1"/>
<sequence>MCPTDTRFCTLLEPFVDDLQSSNEDLRRQATLNLYERIIVQYADALSDVVKSLVEEIQIFVRTKMSNPNNINENRAALLVI</sequence>
<name>A0A816E0C1_ADIRI</name>
<gene>
    <name evidence="1" type="ORF">XAT740_LOCUS53098</name>
</gene>
<comment type="caution">
    <text evidence="1">The sequence shown here is derived from an EMBL/GenBank/DDBJ whole genome shotgun (WGS) entry which is preliminary data.</text>
</comment>
<proteinExistence type="predicted"/>
<dbReference type="EMBL" id="CAJNOR010008973">
    <property type="protein sequence ID" value="CAF1639698.1"/>
    <property type="molecule type" value="Genomic_DNA"/>
</dbReference>
<evidence type="ECO:0000313" key="2">
    <source>
        <dbReference type="Proteomes" id="UP000663828"/>
    </source>
</evidence>
<keyword evidence="2" id="KW-1185">Reference proteome</keyword>
<accession>A0A816E0C1</accession>
<protein>
    <submittedName>
        <fullName evidence="1">Uncharacterized protein</fullName>
    </submittedName>
</protein>
<evidence type="ECO:0000313" key="1">
    <source>
        <dbReference type="EMBL" id="CAF1639698.1"/>
    </source>
</evidence>